<reference evidence="6" key="1">
    <citation type="submission" date="2021-02" db="EMBL/GenBank/DDBJ databases">
        <title>Genome sequence Cadophora malorum strain M34.</title>
        <authorList>
            <person name="Stefanovic E."/>
            <person name="Vu D."/>
            <person name="Scully C."/>
            <person name="Dijksterhuis J."/>
            <person name="Roader J."/>
            <person name="Houbraken J."/>
        </authorList>
    </citation>
    <scope>NUCLEOTIDE SEQUENCE</scope>
    <source>
        <strain evidence="6">M34</strain>
    </source>
</reference>
<feature type="transmembrane region" description="Helical" evidence="5">
    <location>
        <begin position="84"/>
        <end position="104"/>
    </location>
</feature>
<evidence type="ECO:0000313" key="6">
    <source>
        <dbReference type="EMBL" id="KAG4415649.1"/>
    </source>
</evidence>
<dbReference type="InterPro" id="IPR007568">
    <property type="entry name" value="RTA1"/>
</dbReference>
<proteinExistence type="predicted"/>
<feature type="transmembrane region" description="Helical" evidence="5">
    <location>
        <begin position="45"/>
        <end position="64"/>
    </location>
</feature>
<organism evidence="6 7">
    <name type="scientific">Cadophora malorum</name>
    <dbReference type="NCBI Taxonomy" id="108018"/>
    <lineage>
        <taxon>Eukaryota</taxon>
        <taxon>Fungi</taxon>
        <taxon>Dikarya</taxon>
        <taxon>Ascomycota</taxon>
        <taxon>Pezizomycotina</taxon>
        <taxon>Leotiomycetes</taxon>
        <taxon>Helotiales</taxon>
        <taxon>Ploettnerulaceae</taxon>
        <taxon>Cadophora</taxon>
    </lineage>
</organism>
<dbReference type="Proteomes" id="UP000664132">
    <property type="component" value="Unassembled WGS sequence"/>
</dbReference>
<dbReference type="PANTHER" id="PTHR31465:SF28">
    <property type="entry name" value="DOMAIN PROTEIN, PUTATIVE-RELATED"/>
    <property type="match status" value="1"/>
</dbReference>
<dbReference type="GO" id="GO:0016020">
    <property type="term" value="C:membrane"/>
    <property type="evidence" value="ECO:0007669"/>
    <property type="project" value="UniProtKB-SubCell"/>
</dbReference>
<dbReference type="EMBL" id="JAFJYH010000214">
    <property type="protein sequence ID" value="KAG4415649.1"/>
    <property type="molecule type" value="Genomic_DNA"/>
</dbReference>
<feature type="transmembrane region" description="Helical" evidence="5">
    <location>
        <begin position="227"/>
        <end position="245"/>
    </location>
</feature>
<protein>
    <recommendedName>
        <fullName evidence="8">RTA1 like protein</fullName>
    </recommendedName>
</protein>
<feature type="transmembrane region" description="Helical" evidence="5">
    <location>
        <begin position="124"/>
        <end position="145"/>
    </location>
</feature>
<keyword evidence="7" id="KW-1185">Reference proteome</keyword>
<evidence type="ECO:0000313" key="7">
    <source>
        <dbReference type="Proteomes" id="UP000664132"/>
    </source>
</evidence>
<keyword evidence="3 5" id="KW-1133">Transmembrane helix</keyword>
<dbReference type="AlphaFoldDB" id="A0A8H7W978"/>
<comment type="subcellular location">
    <subcellularLocation>
        <location evidence="1">Membrane</location>
        <topology evidence="1">Multi-pass membrane protein</topology>
    </subcellularLocation>
</comment>
<dbReference type="OrthoDB" id="3358017at2759"/>
<feature type="transmembrane region" description="Helical" evidence="5">
    <location>
        <begin position="20"/>
        <end position="38"/>
    </location>
</feature>
<evidence type="ECO:0000256" key="1">
    <source>
        <dbReference type="ARBA" id="ARBA00004141"/>
    </source>
</evidence>
<evidence type="ECO:0000256" key="4">
    <source>
        <dbReference type="ARBA" id="ARBA00023136"/>
    </source>
</evidence>
<keyword evidence="4 5" id="KW-0472">Membrane</keyword>
<feature type="transmembrane region" description="Helical" evidence="5">
    <location>
        <begin position="165"/>
        <end position="187"/>
    </location>
</feature>
<comment type="caution">
    <text evidence="6">The sequence shown here is derived from an EMBL/GenBank/DDBJ whole genome shotgun (WGS) entry which is preliminary data.</text>
</comment>
<sequence length="301" mass="34525">MVVSRALKDIVFYHYEPSLAAAIVFSVAYSLAFIGTMIQFMRYRSWVWTIMVVSSAMEAGGYIARCFSGQDPTSQDKYTVQLLLIVLAPVCMAAACYIVFGRIIYHVVPKKARTFKLLWMPPRFITPIFVAGDVVALLLQTWGAVKITGVDLSAPDAKHQTDQGKMIAEIGVAVQLIFFGLFSIIAMRFNFTSRRFKQDFEQRITASDEKYVEIDGREKKLKRNWQAILLITNLASVCILVRSVYRMIDFHMGREGYLATHEWTLYIFDSLVIFPAIALFIWWHPSKYLPYMGFRLPKHAR</sequence>
<evidence type="ECO:0000256" key="2">
    <source>
        <dbReference type="ARBA" id="ARBA00022692"/>
    </source>
</evidence>
<evidence type="ECO:0000256" key="5">
    <source>
        <dbReference type="SAM" id="Phobius"/>
    </source>
</evidence>
<dbReference type="PANTHER" id="PTHR31465">
    <property type="entry name" value="PROTEIN RTA1-RELATED"/>
    <property type="match status" value="1"/>
</dbReference>
<dbReference type="Pfam" id="PF04479">
    <property type="entry name" value="RTA1"/>
    <property type="match status" value="1"/>
</dbReference>
<feature type="transmembrane region" description="Helical" evidence="5">
    <location>
        <begin position="265"/>
        <end position="283"/>
    </location>
</feature>
<evidence type="ECO:0008006" key="8">
    <source>
        <dbReference type="Google" id="ProtNLM"/>
    </source>
</evidence>
<keyword evidence="2 5" id="KW-0812">Transmembrane</keyword>
<name>A0A8H7W978_9HELO</name>
<evidence type="ECO:0000256" key="3">
    <source>
        <dbReference type="ARBA" id="ARBA00022989"/>
    </source>
</evidence>
<gene>
    <name evidence="6" type="ORF">IFR04_011208</name>
</gene>
<accession>A0A8H7W978</accession>